<proteinExistence type="predicted"/>
<accession>D6WPN8</accession>
<feature type="compositionally biased region" description="Low complexity" evidence="1">
    <location>
        <begin position="73"/>
        <end position="82"/>
    </location>
</feature>
<evidence type="ECO:0000256" key="2">
    <source>
        <dbReference type="SAM" id="SignalP"/>
    </source>
</evidence>
<feature type="compositionally biased region" description="Basic residues" evidence="1">
    <location>
        <begin position="388"/>
        <end position="397"/>
    </location>
</feature>
<reference evidence="3 4" key="2">
    <citation type="journal article" date="2010" name="Nucleic Acids Res.">
        <title>BeetleBase in 2010: revisions to provide comprehensive genomic information for Tribolium castaneum.</title>
        <authorList>
            <person name="Kim H.S."/>
            <person name="Murphy T."/>
            <person name="Xia J."/>
            <person name="Caragea D."/>
            <person name="Park Y."/>
            <person name="Beeman R.W."/>
            <person name="Lorenzen M.D."/>
            <person name="Butcher S."/>
            <person name="Manak J.R."/>
            <person name="Brown S.J."/>
        </authorList>
    </citation>
    <scope>GENOME REANNOTATION</scope>
    <source>
        <strain evidence="3 4">Georgia GA2</strain>
    </source>
</reference>
<feature type="chain" id="PRO_5003089768" evidence="2">
    <location>
        <begin position="26"/>
        <end position="989"/>
    </location>
</feature>
<feature type="compositionally biased region" description="Low complexity" evidence="1">
    <location>
        <begin position="560"/>
        <end position="570"/>
    </location>
</feature>
<dbReference type="Proteomes" id="UP000007266">
    <property type="component" value="Linkage group 7"/>
</dbReference>
<keyword evidence="2" id="KW-0732">Signal</keyword>
<feature type="region of interest" description="Disordered" evidence="1">
    <location>
        <begin position="72"/>
        <end position="101"/>
    </location>
</feature>
<feature type="region of interest" description="Disordered" evidence="1">
    <location>
        <begin position="471"/>
        <end position="638"/>
    </location>
</feature>
<dbReference type="OrthoDB" id="8193595at2759"/>
<evidence type="ECO:0000313" key="4">
    <source>
        <dbReference type="Proteomes" id="UP000007266"/>
    </source>
</evidence>
<dbReference type="HOGENOM" id="CLU_301951_0_0_1"/>
<evidence type="ECO:0000256" key="1">
    <source>
        <dbReference type="SAM" id="MobiDB-lite"/>
    </source>
</evidence>
<dbReference type="eggNOG" id="ENOG502S7V3">
    <property type="taxonomic scope" value="Eukaryota"/>
</dbReference>
<feature type="region of interest" description="Disordered" evidence="1">
    <location>
        <begin position="375"/>
        <end position="411"/>
    </location>
</feature>
<protein>
    <submittedName>
        <fullName evidence="3">Uncharacterized protein</fullName>
    </submittedName>
</protein>
<feature type="compositionally biased region" description="Basic and acidic residues" evidence="1">
    <location>
        <begin position="787"/>
        <end position="803"/>
    </location>
</feature>
<gene>
    <name evidence="3" type="primary">AUGUSTUS-3.0.2_09045</name>
    <name evidence="3" type="ORF">TcasGA2_TC009045</name>
</gene>
<feature type="region of interest" description="Disordered" evidence="1">
    <location>
        <begin position="687"/>
        <end position="804"/>
    </location>
</feature>
<keyword evidence="4" id="KW-1185">Reference proteome</keyword>
<dbReference type="OMA" id="SANHYSI"/>
<reference evidence="3 4" key="1">
    <citation type="journal article" date="2008" name="Nature">
        <title>The genome of the model beetle and pest Tribolium castaneum.</title>
        <authorList>
            <consortium name="Tribolium Genome Sequencing Consortium"/>
            <person name="Richards S."/>
            <person name="Gibbs R.A."/>
            <person name="Weinstock G.M."/>
            <person name="Brown S.J."/>
            <person name="Denell R."/>
            <person name="Beeman R.W."/>
            <person name="Gibbs R."/>
            <person name="Beeman R.W."/>
            <person name="Brown S.J."/>
            <person name="Bucher G."/>
            <person name="Friedrich M."/>
            <person name="Grimmelikhuijzen C.J."/>
            <person name="Klingler M."/>
            <person name="Lorenzen M."/>
            <person name="Richards S."/>
            <person name="Roth S."/>
            <person name="Schroder R."/>
            <person name="Tautz D."/>
            <person name="Zdobnov E.M."/>
            <person name="Muzny D."/>
            <person name="Gibbs R.A."/>
            <person name="Weinstock G.M."/>
            <person name="Attaway T."/>
            <person name="Bell S."/>
            <person name="Buhay C.J."/>
            <person name="Chandrabose M.N."/>
            <person name="Chavez D."/>
            <person name="Clerk-Blankenburg K.P."/>
            <person name="Cree A."/>
            <person name="Dao M."/>
            <person name="Davis C."/>
            <person name="Chacko J."/>
            <person name="Dinh H."/>
            <person name="Dugan-Rocha S."/>
            <person name="Fowler G."/>
            <person name="Garner T.T."/>
            <person name="Garnes J."/>
            <person name="Gnirke A."/>
            <person name="Hawes A."/>
            <person name="Hernandez J."/>
            <person name="Hines S."/>
            <person name="Holder M."/>
            <person name="Hume J."/>
            <person name="Jhangiani S.N."/>
            <person name="Joshi V."/>
            <person name="Khan Z.M."/>
            <person name="Jackson L."/>
            <person name="Kovar C."/>
            <person name="Kowis A."/>
            <person name="Lee S."/>
            <person name="Lewis L.R."/>
            <person name="Margolis J."/>
            <person name="Morgan M."/>
            <person name="Nazareth L.V."/>
            <person name="Nguyen N."/>
            <person name="Okwuonu G."/>
            <person name="Parker D."/>
            <person name="Richards S."/>
            <person name="Ruiz S.J."/>
            <person name="Santibanez J."/>
            <person name="Savard J."/>
            <person name="Scherer S.E."/>
            <person name="Schneider B."/>
            <person name="Sodergren E."/>
            <person name="Tautz D."/>
            <person name="Vattahil S."/>
            <person name="Villasana D."/>
            <person name="White C.S."/>
            <person name="Wright R."/>
            <person name="Park Y."/>
            <person name="Beeman R.W."/>
            <person name="Lord J."/>
            <person name="Oppert B."/>
            <person name="Lorenzen M."/>
            <person name="Brown S."/>
            <person name="Wang L."/>
            <person name="Savard J."/>
            <person name="Tautz D."/>
            <person name="Richards S."/>
            <person name="Weinstock G."/>
            <person name="Gibbs R.A."/>
            <person name="Liu Y."/>
            <person name="Worley K."/>
            <person name="Weinstock G."/>
            <person name="Elsik C.G."/>
            <person name="Reese J.T."/>
            <person name="Elhaik E."/>
            <person name="Landan G."/>
            <person name="Graur D."/>
            <person name="Arensburger P."/>
            <person name="Atkinson P."/>
            <person name="Beeman R.W."/>
            <person name="Beidler J."/>
            <person name="Brown S.J."/>
            <person name="Demuth J.P."/>
            <person name="Drury D.W."/>
            <person name="Du Y.Z."/>
            <person name="Fujiwara H."/>
            <person name="Lorenzen M."/>
            <person name="Maselli V."/>
            <person name="Osanai M."/>
            <person name="Park Y."/>
            <person name="Robertson H.M."/>
            <person name="Tu Z."/>
            <person name="Wang J.J."/>
            <person name="Wang S."/>
            <person name="Richards S."/>
            <person name="Song H."/>
            <person name="Zhang L."/>
            <person name="Sodergren E."/>
            <person name="Werner D."/>
            <person name="Stanke M."/>
            <person name="Morgenstern B."/>
            <person name="Solovyev V."/>
            <person name="Kosarev P."/>
            <person name="Brown G."/>
            <person name="Chen H.C."/>
            <person name="Ermolaeva O."/>
            <person name="Hlavina W."/>
            <person name="Kapustin Y."/>
            <person name="Kiryutin B."/>
            <person name="Kitts P."/>
            <person name="Maglott D."/>
            <person name="Pruitt K."/>
            <person name="Sapojnikov V."/>
            <person name="Souvorov A."/>
            <person name="Mackey A.J."/>
            <person name="Waterhouse R.M."/>
            <person name="Wyder S."/>
            <person name="Zdobnov E.M."/>
            <person name="Zdobnov E.M."/>
            <person name="Wyder S."/>
            <person name="Kriventseva E.V."/>
            <person name="Kadowaki T."/>
            <person name="Bork P."/>
            <person name="Aranda M."/>
            <person name="Bao R."/>
            <person name="Beermann A."/>
            <person name="Berns N."/>
            <person name="Bolognesi R."/>
            <person name="Bonneton F."/>
            <person name="Bopp D."/>
            <person name="Brown S.J."/>
            <person name="Bucher G."/>
            <person name="Butts T."/>
            <person name="Chaumot A."/>
            <person name="Denell R.E."/>
            <person name="Ferrier D.E."/>
            <person name="Friedrich M."/>
            <person name="Gordon C.M."/>
            <person name="Jindra M."/>
            <person name="Klingler M."/>
            <person name="Lan Q."/>
            <person name="Lattorff H.M."/>
            <person name="Laudet V."/>
            <person name="von Levetsow C."/>
            <person name="Liu Z."/>
            <person name="Lutz R."/>
            <person name="Lynch J.A."/>
            <person name="da Fonseca R.N."/>
            <person name="Posnien N."/>
            <person name="Reuter R."/>
            <person name="Roth S."/>
            <person name="Savard J."/>
            <person name="Schinko J.B."/>
            <person name="Schmitt C."/>
            <person name="Schoppmeier M."/>
            <person name="Schroder R."/>
            <person name="Shippy T.D."/>
            <person name="Simonnet F."/>
            <person name="Marques-Souza H."/>
            <person name="Tautz D."/>
            <person name="Tomoyasu Y."/>
            <person name="Trauner J."/>
            <person name="Van der Zee M."/>
            <person name="Vervoort M."/>
            <person name="Wittkopp N."/>
            <person name="Wimmer E.A."/>
            <person name="Yang X."/>
            <person name="Jones A.K."/>
            <person name="Sattelle D.B."/>
            <person name="Ebert P.R."/>
            <person name="Nelson D."/>
            <person name="Scott J.G."/>
            <person name="Beeman R.W."/>
            <person name="Muthukrishnan S."/>
            <person name="Kramer K.J."/>
            <person name="Arakane Y."/>
            <person name="Beeman R.W."/>
            <person name="Zhu Q."/>
            <person name="Hogenkamp D."/>
            <person name="Dixit R."/>
            <person name="Oppert B."/>
            <person name="Jiang H."/>
            <person name="Zou Z."/>
            <person name="Marshall J."/>
            <person name="Elpidina E."/>
            <person name="Vinokurov K."/>
            <person name="Oppert C."/>
            <person name="Zou Z."/>
            <person name="Evans J."/>
            <person name="Lu Z."/>
            <person name="Zhao P."/>
            <person name="Sumathipala N."/>
            <person name="Altincicek B."/>
            <person name="Vilcinskas A."/>
            <person name="Williams M."/>
            <person name="Hultmark D."/>
            <person name="Hetru C."/>
            <person name="Jiang H."/>
            <person name="Grimmelikhuijzen C.J."/>
            <person name="Hauser F."/>
            <person name="Cazzamali G."/>
            <person name="Williamson M."/>
            <person name="Park Y."/>
            <person name="Li B."/>
            <person name="Tanaka Y."/>
            <person name="Predel R."/>
            <person name="Neupert S."/>
            <person name="Schachtner J."/>
            <person name="Verleyen P."/>
            <person name="Raible F."/>
            <person name="Bork P."/>
            <person name="Friedrich M."/>
            <person name="Walden K.K."/>
            <person name="Robertson H.M."/>
            <person name="Angeli S."/>
            <person name="Foret S."/>
            <person name="Bucher G."/>
            <person name="Schuetz S."/>
            <person name="Maleszka R."/>
            <person name="Wimmer E.A."/>
            <person name="Beeman R.W."/>
            <person name="Lorenzen M."/>
            <person name="Tomoyasu Y."/>
            <person name="Miller S.C."/>
            <person name="Grossmann D."/>
            <person name="Bucher G."/>
        </authorList>
    </citation>
    <scope>NUCLEOTIDE SEQUENCE [LARGE SCALE GENOMIC DNA]</scope>
    <source>
        <strain evidence="3 4">Georgia GA2</strain>
    </source>
</reference>
<feature type="compositionally biased region" description="Basic residues" evidence="1">
    <location>
        <begin position="503"/>
        <end position="512"/>
    </location>
</feature>
<dbReference type="InParanoid" id="D6WPN8"/>
<evidence type="ECO:0000313" key="3">
    <source>
        <dbReference type="EMBL" id="EFA06196.1"/>
    </source>
</evidence>
<feature type="compositionally biased region" description="Low complexity" evidence="1">
    <location>
        <begin position="516"/>
        <end position="530"/>
    </location>
</feature>
<feature type="compositionally biased region" description="Basic and acidic residues" evidence="1">
    <location>
        <begin position="724"/>
        <end position="741"/>
    </location>
</feature>
<feature type="signal peptide" evidence="2">
    <location>
        <begin position="1"/>
        <end position="25"/>
    </location>
</feature>
<feature type="compositionally biased region" description="Low complexity" evidence="1">
    <location>
        <begin position="699"/>
        <end position="713"/>
    </location>
</feature>
<sequence length="989" mass="112280">MPPVRWKPLPALVVCVFHLVFYTDAQIRQDTVSMTADGWKPIVGTRRPGYYEFKSDSSDIYKYEVFSTPPPTNTALPPTASAGPEQKPFRGSPKPANKPTFEGNKFPGRKIPHQKHPQHNPYFTLPNYDSHGPHIPLGAVIHTRPSQIGHIKPLATSIKPFIQISPSSKRNIKPIRIQTSTNNYRDDIFTASATSGTYTHFKTPTSNIRTRETIDLGLPSANHYSINQPHAHIEFANRFALPPTSESVFQQYNNPAIPAFIFSKHPQSNDVNYQFNTQEDFTRNLVPPPQIYRNKETGTEKVKEKGKVQENVVLQVPPPFQFQKGNDPVQVQVTREKIQEFHNNVPPGFDGQYVEYDFSGVRQPTVPSKPVYEVTEGKWEEPPSQRPIRTRKPSQPKRRPEITPEVPVFLPTPYKPDGQSGIIPTSPTQSEVSTIFTKLSKLQREKAYTTPSPNDYNVKEVSTHYPVFGKPVFANPPPSDEISNDITTPHEEVVTTTKEPQRVRPHRRRRPESRRTTTTTTTEQPEVVESYDSQRTQENEAYSQSVETERPVRIRRPSRYRTTTPPSETSDVTTKPSRGRNRYRTRNGENTSYESIRKRIRPLRVETTPPVSEETYDRSSESEAVASEKSEEIEDNPKAETVELELPGRHYITEPPKKVRYETIRPFIVITTTEKAPTTNLVVPENEVDSTSLASVEETTTPAPTTTTTTTTTQSPNRIRGRPLKFDNSNRPRFSVKDYRQKLSQYSTSTTTPEPHRSTDNPRIRLPSRLRRPTTSTTANNEEESTEPVRSRFVPKDPRHSGTTEDTNAAIITEKNVKSVNTRLRPFGRYKSTTAATTSTPKVSIKPNLFNRKRPPMISLKSRIYGKYKNNTETTTEKVTTTEENEVEESTFEYDDGESTTERSKVITEDSLEVDTTTVGDISKIDANLYSARVSDLTSSAKNDYNTFKSVAPTSRRIPNYFTIATDDPILPIEAFFPNIKDKIREKDS</sequence>
<feature type="compositionally biased region" description="Polar residues" evidence="1">
    <location>
        <begin position="742"/>
        <end position="753"/>
    </location>
</feature>
<dbReference type="EMBL" id="KQ971354">
    <property type="protein sequence ID" value="EFA06196.1"/>
    <property type="molecule type" value="Genomic_DNA"/>
</dbReference>
<feature type="compositionally biased region" description="Basic and acidic residues" evidence="1">
    <location>
        <begin position="754"/>
        <end position="763"/>
    </location>
</feature>
<dbReference type="AlphaFoldDB" id="D6WPN8"/>
<feature type="compositionally biased region" description="Polar residues" evidence="1">
    <location>
        <begin position="531"/>
        <end position="546"/>
    </location>
</feature>
<organism evidence="3 4">
    <name type="scientific">Tribolium castaneum</name>
    <name type="common">Red flour beetle</name>
    <dbReference type="NCBI Taxonomy" id="7070"/>
    <lineage>
        <taxon>Eukaryota</taxon>
        <taxon>Metazoa</taxon>
        <taxon>Ecdysozoa</taxon>
        <taxon>Arthropoda</taxon>
        <taxon>Hexapoda</taxon>
        <taxon>Insecta</taxon>
        <taxon>Pterygota</taxon>
        <taxon>Neoptera</taxon>
        <taxon>Endopterygota</taxon>
        <taxon>Coleoptera</taxon>
        <taxon>Polyphaga</taxon>
        <taxon>Cucujiformia</taxon>
        <taxon>Tenebrionidae</taxon>
        <taxon>Tenebrionidae incertae sedis</taxon>
        <taxon>Tribolium</taxon>
    </lineage>
</organism>
<feature type="compositionally biased region" description="Polar residues" evidence="1">
    <location>
        <begin position="689"/>
        <end position="698"/>
    </location>
</feature>
<dbReference type="STRING" id="7070.D6WPN8"/>
<name>D6WPN8_TRICA</name>
<feature type="compositionally biased region" description="Basic and acidic residues" evidence="1">
    <location>
        <begin position="615"/>
        <end position="638"/>
    </location>
</feature>